<name>A0A1E3PPP2_9ASCO</name>
<evidence type="ECO:0000313" key="2">
    <source>
        <dbReference type="Proteomes" id="UP000095009"/>
    </source>
</evidence>
<dbReference type="AlphaFoldDB" id="A0A1E3PPP2"/>
<dbReference type="EMBL" id="KV454407">
    <property type="protein sequence ID" value="ODQ67204.1"/>
    <property type="molecule type" value="Genomic_DNA"/>
</dbReference>
<gene>
    <name evidence="1" type="ORF">NADFUDRAFT_81764</name>
</gene>
<evidence type="ECO:0000313" key="1">
    <source>
        <dbReference type="EMBL" id="ODQ67204.1"/>
    </source>
</evidence>
<reference evidence="1 2" key="1">
    <citation type="journal article" date="2016" name="Proc. Natl. Acad. Sci. U.S.A.">
        <title>Comparative genomics of biotechnologically important yeasts.</title>
        <authorList>
            <person name="Riley R."/>
            <person name="Haridas S."/>
            <person name="Wolfe K.H."/>
            <person name="Lopes M.R."/>
            <person name="Hittinger C.T."/>
            <person name="Goeker M."/>
            <person name="Salamov A.A."/>
            <person name="Wisecaver J.H."/>
            <person name="Long T.M."/>
            <person name="Calvey C.H."/>
            <person name="Aerts A.L."/>
            <person name="Barry K.W."/>
            <person name="Choi C."/>
            <person name="Clum A."/>
            <person name="Coughlan A.Y."/>
            <person name="Deshpande S."/>
            <person name="Douglass A.P."/>
            <person name="Hanson S.J."/>
            <person name="Klenk H.-P."/>
            <person name="LaButti K.M."/>
            <person name="Lapidus A."/>
            <person name="Lindquist E.A."/>
            <person name="Lipzen A.M."/>
            <person name="Meier-Kolthoff J.P."/>
            <person name="Ohm R.A."/>
            <person name="Otillar R.P."/>
            <person name="Pangilinan J.L."/>
            <person name="Peng Y."/>
            <person name="Rokas A."/>
            <person name="Rosa C.A."/>
            <person name="Scheuner C."/>
            <person name="Sibirny A.A."/>
            <person name="Slot J.C."/>
            <person name="Stielow J.B."/>
            <person name="Sun H."/>
            <person name="Kurtzman C.P."/>
            <person name="Blackwell M."/>
            <person name="Grigoriev I.V."/>
            <person name="Jeffries T.W."/>
        </authorList>
    </citation>
    <scope>NUCLEOTIDE SEQUENCE [LARGE SCALE GENOMIC DNA]</scope>
    <source>
        <strain evidence="1 2">DSM 6958</strain>
    </source>
</reference>
<keyword evidence="2" id="KW-1185">Reference proteome</keyword>
<sequence length="64" mass="7542">MQFRAGICLRGYTLGQAREVEMTGIVLSCVYRSTKNNKQKKPRYRTYIQYETSRVFRFLVSPSN</sequence>
<feature type="non-terminal residue" evidence="1">
    <location>
        <position position="64"/>
    </location>
</feature>
<organism evidence="1 2">
    <name type="scientific">Nadsonia fulvescens var. elongata DSM 6958</name>
    <dbReference type="NCBI Taxonomy" id="857566"/>
    <lineage>
        <taxon>Eukaryota</taxon>
        <taxon>Fungi</taxon>
        <taxon>Dikarya</taxon>
        <taxon>Ascomycota</taxon>
        <taxon>Saccharomycotina</taxon>
        <taxon>Dipodascomycetes</taxon>
        <taxon>Dipodascales</taxon>
        <taxon>Dipodascales incertae sedis</taxon>
        <taxon>Nadsonia</taxon>
    </lineage>
</organism>
<protein>
    <submittedName>
        <fullName evidence="1">Uncharacterized protein</fullName>
    </submittedName>
</protein>
<dbReference type="Proteomes" id="UP000095009">
    <property type="component" value="Unassembled WGS sequence"/>
</dbReference>
<proteinExistence type="predicted"/>
<accession>A0A1E3PPP2</accession>